<dbReference type="AlphaFoldDB" id="A0A9P0CG04"/>
<proteinExistence type="predicted"/>
<evidence type="ECO:0000256" key="1">
    <source>
        <dbReference type="SAM" id="Phobius"/>
    </source>
</evidence>
<feature type="transmembrane region" description="Helical" evidence="1">
    <location>
        <begin position="208"/>
        <end position="228"/>
    </location>
</feature>
<keyword evidence="1" id="KW-0472">Membrane</keyword>
<feature type="transmembrane region" description="Helical" evidence="1">
    <location>
        <begin position="53"/>
        <end position="75"/>
    </location>
</feature>
<organism evidence="2 3">
    <name type="scientific">Bemisia tabaci</name>
    <name type="common">Sweetpotato whitefly</name>
    <name type="synonym">Aleurodes tabaci</name>
    <dbReference type="NCBI Taxonomy" id="7038"/>
    <lineage>
        <taxon>Eukaryota</taxon>
        <taxon>Metazoa</taxon>
        <taxon>Ecdysozoa</taxon>
        <taxon>Arthropoda</taxon>
        <taxon>Hexapoda</taxon>
        <taxon>Insecta</taxon>
        <taxon>Pterygota</taxon>
        <taxon>Neoptera</taxon>
        <taxon>Paraneoptera</taxon>
        <taxon>Hemiptera</taxon>
        <taxon>Sternorrhyncha</taxon>
        <taxon>Aleyrodoidea</taxon>
        <taxon>Aleyrodidae</taxon>
        <taxon>Aleyrodinae</taxon>
        <taxon>Bemisia</taxon>
    </lineage>
</organism>
<protein>
    <submittedName>
        <fullName evidence="2">Uncharacterized protein</fullName>
    </submittedName>
</protein>
<keyword evidence="1" id="KW-0812">Transmembrane</keyword>
<evidence type="ECO:0000313" key="3">
    <source>
        <dbReference type="Proteomes" id="UP001152759"/>
    </source>
</evidence>
<reference evidence="2" key="1">
    <citation type="submission" date="2021-12" db="EMBL/GenBank/DDBJ databases">
        <authorList>
            <person name="King R."/>
        </authorList>
    </citation>
    <scope>NUCLEOTIDE SEQUENCE</scope>
</reference>
<evidence type="ECO:0000313" key="2">
    <source>
        <dbReference type="EMBL" id="CAH0775678.1"/>
    </source>
</evidence>
<keyword evidence="1" id="KW-1133">Transmembrane helix</keyword>
<feature type="transmembrane region" description="Helical" evidence="1">
    <location>
        <begin position="152"/>
        <end position="173"/>
    </location>
</feature>
<dbReference type="Proteomes" id="UP001152759">
    <property type="component" value="Chromosome 7"/>
</dbReference>
<accession>A0A9P0CG04</accession>
<name>A0A9P0CG04_BEMTA</name>
<gene>
    <name evidence="2" type="ORF">BEMITA_LOCUS11868</name>
</gene>
<sequence>MKNKFQAGKIPIFDGGLKANIMPNHELVVLRTARRYRIVLEGLFFITEPKIRWILVPLLLLHHTTMILGGILLVVDATATYSLLIPATLAQKQHCIVVPGCYMTLAVFWQKSRLLIEVAKEVNEALLIDQLPIANDLRAAVITDLENRHPLIVLYMTSISQVLISFYVLSPVVKFLTSTSPLRQLELPLNMQDPLSLVGLTLTDVTRVTIYFLFSTCLMATFFVIYLGKSLNLIILDSLKTAFSICGQSFETLGRDGPSNMEQFQSAVKLHQRLFRITLKAKDAIESHMAISTAWCVCYISICASAIIQV</sequence>
<dbReference type="EMBL" id="OU963868">
    <property type="protein sequence ID" value="CAH0775678.1"/>
    <property type="molecule type" value="Genomic_DNA"/>
</dbReference>
<keyword evidence="3" id="KW-1185">Reference proteome</keyword>